<protein>
    <submittedName>
        <fullName evidence="3">Mannose-1-phosphate guanylyltransferase</fullName>
    </submittedName>
</protein>
<evidence type="ECO:0000259" key="2">
    <source>
        <dbReference type="Pfam" id="PF22640"/>
    </source>
</evidence>
<dbReference type="InterPro" id="IPR054566">
    <property type="entry name" value="ManC/GMP-like_b-helix"/>
</dbReference>
<accession>A0ABT4UJU8</accession>
<dbReference type="Pfam" id="PF00483">
    <property type="entry name" value="NTP_transferase"/>
    <property type="match status" value="1"/>
</dbReference>
<sequence>MNKIEVSLDKNKHHYVAIMAGGIGSRFWPISRSKYPKQFLDVLNVGESLLQSTFKRFAHFIPVENIFIVTFEDYADLVKEQIPDALEANILREPSRKNTAPCVAYIASKLHQRDPDATLIVAPSDHLILDTVAFIDTCRQAFDYVDRFVSLLTLGIRPTYPNTGYGYIQYDQTPYEGNVYPVITFTEKPQLEFAKTFIASGDFLWNAGIFVWKVRDVLTAIEKYLPEMYEVFHAEEEYFNTPKEQEALERIYPQCVNISIDYGIMEKADNVAIIPSEFGWSDLGTWNSAYENMDKDYLGNAVKGDNVVIIDATKNVVQASNNKLVVLQGLDEFVVVDTNDVLLICKKEKEQEIKDYMTEIKRNKGERFL</sequence>
<proteinExistence type="predicted"/>
<dbReference type="Proteomes" id="UP001210231">
    <property type="component" value="Unassembled WGS sequence"/>
</dbReference>
<feature type="domain" description="MannoseP isomerase/GMP-like beta-helix" evidence="2">
    <location>
        <begin position="305"/>
        <end position="355"/>
    </location>
</feature>
<dbReference type="GO" id="GO:0016779">
    <property type="term" value="F:nucleotidyltransferase activity"/>
    <property type="evidence" value="ECO:0007669"/>
    <property type="project" value="UniProtKB-KW"/>
</dbReference>
<dbReference type="CDD" id="cd02509">
    <property type="entry name" value="GDP-M1P_Guanylyltransferase"/>
    <property type="match status" value="1"/>
</dbReference>
<dbReference type="InterPro" id="IPR051161">
    <property type="entry name" value="Mannose-6P_isomerase_type2"/>
</dbReference>
<dbReference type="Gene3D" id="3.90.550.10">
    <property type="entry name" value="Spore Coat Polysaccharide Biosynthesis Protein SpsA, Chain A"/>
    <property type="match status" value="1"/>
</dbReference>
<dbReference type="Pfam" id="PF22640">
    <property type="entry name" value="ManC_GMP_beta-helix"/>
    <property type="match status" value="1"/>
</dbReference>
<dbReference type="InterPro" id="IPR005835">
    <property type="entry name" value="NTP_transferase_dom"/>
</dbReference>
<comment type="caution">
    <text evidence="3">The sequence shown here is derived from an EMBL/GenBank/DDBJ whole genome shotgun (WGS) entry which is preliminary data.</text>
</comment>
<evidence type="ECO:0000313" key="4">
    <source>
        <dbReference type="Proteomes" id="UP001210231"/>
    </source>
</evidence>
<dbReference type="SUPFAM" id="SSF53448">
    <property type="entry name" value="Nucleotide-diphospho-sugar transferases"/>
    <property type="match status" value="1"/>
</dbReference>
<dbReference type="PANTHER" id="PTHR46390:SF1">
    <property type="entry name" value="MANNOSE-1-PHOSPHATE GUANYLYLTRANSFERASE"/>
    <property type="match status" value="1"/>
</dbReference>
<keyword evidence="4" id="KW-1185">Reference proteome</keyword>
<dbReference type="InterPro" id="IPR029044">
    <property type="entry name" value="Nucleotide-diphossugar_trans"/>
</dbReference>
<dbReference type="EMBL" id="JAQGEF010000006">
    <property type="protein sequence ID" value="MDA3614510.1"/>
    <property type="molecule type" value="Genomic_DNA"/>
</dbReference>
<gene>
    <name evidence="3" type="ORF">O3P16_06795</name>
</gene>
<feature type="domain" description="Nucleotidyl transferase" evidence="1">
    <location>
        <begin position="18"/>
        <end position="295"/>
    </location>
</feature>
<keyword evidence="3" id="KW-0808">Transferase</keyword>
<evidence type="ECO:0000259" key="1">
    <source>
        <dbReference type="Pfam" id="PF00483"/>
    </source>
</evidence>
<keyword evidence="3" id="KW-0548">Nucleotidyltransferase</keyword>
<dbReference type="InterPro" id="IPR049577">
    <property type="entry name" value="GMPP_N"/>
</dbReference>
<dbReference type="SUPFAM" id="SSF159283">
    <property type="entry name" value="Guanosine diphospho-D-mannose pyrophosphorylase/mannose-6-phosphate isomerase linker domain"/>
    <property type="match status" value="1"/>
</dbReference>
<organism evidence="3 4">
    <name type="scientific">Polluticaenibacter yanchengensis</name>
    <dbReference type="NCBI Taxonomy" id="3014562"/>
    <lineage>
        <taxon>Bacteria</taxon>
        <taxon>Pseudomonadati</taxon>
        <taxon>Bacteroidota</taxon>
        <taxon>Chitinophagia</taxon>
        <taxon>Chitinophagales</taxon>
        <taxon>Chitinophagaceae</taxon>
        <taxon>Polluticaenibacter</taxon>
    </lineage>
</organism>
<dbReference type="PANTHER" id="PTHR46390">
    <property type="entry name" value="MANNOSE-1-PHOSPHATE GUANYLYLTRANSFERASE"/>
    <property type="match status" value="1"/>
</dbReference>
<reference evidence="3 4" key="1">
    <citation type="submission" date="2022-12" db="EMBL/GenBank/DDBJ databases">
        <title>Chitinophagaceae gen. sp. nov., a new member of the family Chitinophagaceae, isolated from soil in a chemical factory.</title>
        <authorList>
            <person name="Ke Z."/>
        </authorList>
    </citation>
    <scope>NUCLEOTIDE SEQUENCE [LARGE SCALE GENOMIC DNA]</scope>
    <source>
        <strain evidence="3 4">LY-5</strain>
    </source>
</reference>
<name>A0ABT4UJU8_9BACT</name>
<evidence type="ECO:0000313" key="3">
    <source>
        <dbReference type="EMBL" id="MDA3614510.1"/>
    </source>
</evidence>
<dbReference type="RefSeq" id="WP_407030836.1">
    <property type="nucleotide sequence ID" value="NZ_JAQGEF010000006.1"/>
</dbReference>